<dbReference type="InterPro" id="IPR036264">
    <property type="entry name" value="Bact_exopeptidase_dim_dom"/>
</dbReference>
<dbReference type="AlphaFoldDB" id="M0M6J2"/>
<feature type="region of interest" description="Disordered" evidence="5">
    <location>
        <begin position="1"/>
        <end position="24"/>
    </location>
</feature>
<dbReference type="InterPro" id="IPR002933">
    <property type="entry name" value="Peptidase_M20"/>
</dbReference>
<dbReference type="PANTHER" id="PTHR43808">
    <property type="entry name" value="ACETYLORNITHINE DEACETYLASE"/>
    <property type="match status" value="1"/>
</dbReference>
<dbReference type="RefSeq" id="WP_006672423.1">
    <property type="nucleotide sequence ID" value="NZ_AOMA01000073.1"/>
</dbReference>
<dbReference type="InterPro" id="IPR050072">
    <property type="entry name" value="Peptidase_M20A"/>
</dbReference>
<keyword evidence="3" id="KW-0378">Hydrolase</keyword>
<evidence type="ECO:0000256" key="3">
    <source>
        <dbReference type="ARBA" id="ARBA00022801"/>
    </source>
</evidence>
<dbReference type="GO" id="GO:0046872">
    <property type="term" value="F:metal ion binding"/>
    <property type="evidence" value="ECO:0007669"/>
    <property type="project" value="UniProtKB-KW"/>
</dbReference>
<evidence type="ECO:0000313" key="7">
    <source>
        <dbReference type="EMBL" id="EMA40239.1"/>
    </source>
</evidence>
<accession>M0M6J2</accession>
<evidence type="ECO:0000313" key="8">
    <source>
        <dbReference type="Proteomes" id="UP000011607"/>
    </source>
</evidence>
<dbReference type="EMBL" id="AOMA01000073">
    <property type="protein sequence ID" value="EMA40239.1"/>
    <property type="molecule type" value="Genomic_DNA"/>
</dbReference>
<dbReference type="SUPFAM" id="SSF55031">
    <property type="entry name" value="Bacterial exopeptidase dimerisation domain"/>
    <property type="match status" value="1"/>
</dbReference>
<protein>
    <submittedName>
        <fullName evidence="7">Peptidase M20</fullName>
    </submittedName>
</protein>
<dbReference type="Gene3D" id="3.40.630.10">
    <property type="entry name" value="Zn peptidases"/>
    <property type="match status" value="1"/>
</dbReference>
<dbReference type="eggNOG" id="arCOG01107">
    <property type="taxonomic scope" value="Archaea"/>
</dbReference>
<keyword evidence="4" id="KW-0862">Zinc</keyword>
<dbReference type="InterPro" id="IPR011650">
    <property type="entry name" value="Peptidase_M20_dimer"/>
</dbReference>
<evidence type="ECO:0000256" key="5">
    <source>
        <dbReference type="SAM" id="MobiDB-lite"/>
    </source>
</evidence>
<feature type="domain" description="Peptidase M20 dimerisation" evidence="6">
    <location>
        <begin position="198"/>
        <end position="328"/>
    </location>
</feature>
<name>M0M6J2_9EURY</name>
<dbReference type="GO" id="GO:0016787">
    <property type="term" value="F:hydrolase activity"/>
    <property type="evidence" value="ECO:0007669"/>
    <property type="project" value="UniProtKB-KW"/>
</dbReference>
<keyword evidence="8" id="KW-1185">Reference proteome</keyword>
<dbReference type="Proteomes" id="UP000011607">
    <property type="component" value="Unassembled WGS sequence"/>
</dbReference>
<comment type="cofactor">
    <cofactor evidence="1">
        <name>Zn(2+)</name>
        <dbReference type="ChEBI" id="CHEBI:29105"/>
    </cofactor>
</comment>
<dbReference type="SUPFAM" id="SSF53187">
    <property type="entry name" value="Zn-dependent exopeptidases"/>
    <property type="match status" value="1"/>
</dbReference>
<organism evidence="7 8">
    <name type="scientific">Halobiforma nitratireducens JCM 10879</name>
    <dbReference type="NCBI Taxonomy" id="1227454"/>
    <lineage>
        <taxon>Archaea</taxon>
        <taxon>Methanobacteriati</taxon>
        <taxon>Methanobacteriota</taxon>
        <taxon>Stenosarchaea group</taxon>
        <taxon>Halobacteria</taxon>
        <taxon>Halobacteriales</taxon>
        <taxon>Natrialbaceae</taxon>
        <taxon>Halobiforma</taxon>
    </lineage>
</organism>
<dbReference type="PATRIC" id="fig|1227454.3.peg.1500"/>
<evidence type="ECO:0000256" key="4">
    <source>
        <dbReference type="ARBA" id="ARBA00022833"/>
    </source>
</evidence>
<proteinExistence type="predicted"/>
<evidence type="ECO:0000256" key="2">
    <source>
        <dbReference type="ARBA" id="ARBA00022723"/>
    </source>
</evidence>
<keyword evidence="2" id="KW-0479">Metal-binding</keyword>
<dbReference type="Pfam" id="PF01546">
    <property type="entry name" value="Peptidase_M20"/>
    <property type="match status" value="1"/>
</dbReference>
<dbReference type="Gene3D" id="3.30.70.360">
    <property type="match status" value="1"/>
</dbReference>
<dbReference type="Pfam" id="PF07687">
    <property type="entry name" value="M20_dimer"/>
    <property type="match status" value="1"/>
</dbReference>
<dbReference type="InterPro" id="IPR001261">
    <property type="entry name" value="ArgE/DapE_CS"/>
</dbReference>
<dbReference type="PROSITE" id="PS00759">
    <property type="entry name" value="ARGE_DAPE_CPG2_2"/>
    <property type="match status" value="1"/>
</dbReference>
<dbReference type="STRING" id="1227454.C446_07437"/>
<dbReference type="PANTHER" id="PTHR43808:SF32">
    <property type="entry name" value="ARGE_DAPE-RELATED DEACYLASE"/>
    <property type="match status" value="1"/>
</dbReference>
<feature type="compositionally biased region" description="Basic and acidic residues" evidence="5">
    <location>
        <begin position="7"/>
        <end position="24"/>
    </location>
</feature>
<gene>
    <name evidence="7" type="ORF">C446_07437</name>
</gene>
<comment type="caution">
    <text evidence="7">The sequence shown here is derived from an EMBL/GenBank/DDBJ whole genome shotgun (WGS) entry which is preliminary data.</text>
</comment>
<evidence type="ECO:0000256" key="1">
    <source>
        <dbReference type="ARBA" id="ARBA00001947"/>
    </source>
</evidence>
<evidence type="ECO:0000259" key="6">
    <source>
        <dbReference type="Pfam" id="PF07687"/>
    </source>
</evidence>
<reference evidence="7 8" key="1">
    <citation type="journal article" date="2014" name="PLoS Genet.">
        <title>Phylogenetically driven sequencing of extremely halophilic archaea reveals strategies for static and dynamic osmo-response.</title>
        <authorList>
            <person name="Becker E.A."/>
            <person name="Seitzer P.M."/>
            <person name="Tritt A."/>
            <person name="Larsen D."/>
            <person name="Krusor M."/>
            <person name="Yao A.I."/>
            <person name="Wu D."/>
            <person name="Madern D."/>
            <person name="Eisen J.A."/>
            <person name="Darling A.E."/>
            <person name="Facciotti M.T."/>
        </authorList>
    </citation>
    <scope>NUCLEOTIDE SEQUENCE [LARGE SCALE GENOMIC DNA]</scope>
    <source>
        <strain evidence="7 8">JCM 10879</strain>
    </source>
</reference>
<sequence length="430" mass="46299">MTSSHNSRLDLKEPLGLDTDRDHRRDRLVETTQQLLSFDTSNPPGETRAAAEWIADYVSSFDVEAEWVVDDAAKPNLVITVPGSTDRTLLYQGHLDTVPFEREEWSVDPLGERHENRVYGRGATDMKGAVAAMLETLRTVATAESDPPVTLQFAFVSDEETGGDAGIDVLLEADAIQADAAVVGETTAVGDHASVTVADKGRIWLTVEATGQAAHGSRPMNGTNAIDRLYSALEECRRSIESQRLNYDAPVDRIVEESRAYYADCPCGAGEHADRLFEYPTVNLGQLRGGNTVNSVPGTATAKLDVRVTPGASTEAVLADLRECIETRETVTVTNVSWAEGTYVEPTAPVVEAVTDAAVGVLPDRPLRRCATGGGDAKKLRRAGVPAVESAVGSDTAHGVDEYVSIESLVSTMAWYLRTPAQFATRRSHG</sequence>